<evidence type="ECO:0000256" key="2">
    <source>
        <dbReference type="SAM" id="MobiDB-lite"/>
    </source>
</evidence>
<sequence length="252" mass="27148">MEKKCTNHEVALSRGGRFSTSLRYTRGGLTSSSAGAGAAGAQPKVFVNQCVDHRPRAVLVSGFEADEIDAVIAHFAQYGEVVGREINAAVPELTLQYRARAQAELAALRGRHYNDRTLSITWVTNSKPITPVSVPASTPTTAPTPTPAASVAAVPNSTTSSPAPAQQNGTRHDSVNHEENENNVFFFFASSPRNSLRMRFSASTKRTRRRRRKIALGAVDEASKTDTAQARTTPAPACTREAEKQTQMLNGL</sequence>
<dbReference type="Gene3D" id="3.30.70.330">
    <property type="match status" value="1"/>
</dbReference>
<keyword evidence="1" id="KW-0694">RNA-binding</keyword>
<evidence type="ECO:0000256" key="1">
    <source>
        <dbReference type="ARBA" id="ARBA00022884"/>
    </source>
</evidence>
<dbReference type="InterPro" id="IPR045137">
    <property type="entry name" value="RBM26/27"/>
</dbReference>
<dbReference type="AlphaFoldDB" id="A0A4C1VXC6"/>
<name>A0A4C1VXC6_EUMVA</name>
<dbReference type="Pfam" id="PF14605">
    <property type="entry name" value="Nup35_RRM_2"/>
    <property type="match status" value="1"/>
</dbReference>
<organism evidence="3 4">
    <name type="scientific">Eumeta variegata</name>
    <name type="common">Bagworm moth</name>
    <name type="synonym">Eumeta japonica</name>
    <dbReference type="NCBI Taxonomy" id="151549"/>
    <lineage>
        <taxon>Eukaryota</taxon>
        <taxon>Metazoa</taxon>
        <taxon>Ecdysozoa</taxon>
        <taxon>Arthropoda</taxon>
        <taxon>Hexapoda</taxon>
        <taxon>Insecta</taxon>
        <taxon>Pterygota</taxon>
        <taxon>Neoptera</taxon>
        <taxon>Endopterygota</taxon>
        <taxon>Lepidoptera</taxon>
        <taxon>Glossata</taxon>
        <taxon>Ditrysia</taxon>
        <taxon>Tineoidea</taxon>
        <taxon>Psychidae</taxon>
        <taxon>Oiketicinae</taxon>
        <taxon>Eumeta</taxon>
    </lineage>
</organism>
<dbReference type="SUPFAM" id="SSF54928">
    <property type="entry name" value="RNA-binding domain, RBD"/>
    <property type="match status" value="1"/>
</dbReference>
<protein>
    <submittedName>
        <fullName evidence="3">Zinc finger protein swm</fullName>
    </submittedName>
</protein>
<dbReference type="InterPro" id="IPR035979">
    <property type="entry name" value="RBD_domain_sf"/>
</dbReference>
<dbReference type="OrthoDB" id="443401at2759"/>
<gene>
    <name evidence="3" type="primary">swm</name>
    <name evidence="3" type="ORF">EVAR_87268_1</name>
</gene>
<dbReference type="STRING" id="151549.A0A4C1VXC6"/>
<accession>A0A4C1VXC6</accession>
<evidence type="ECO:0000313" key="4">
    <source>
        <dbReference type="Proteomes" id="UP000299102"/>
    </source>
</evidence>
<dbReference type="PANTHER" id="PTHR14398:SF0">
    <property type="entry name" value="ZINC FINGER PROTEIN SWM"/>
    <property type="match status" value="1"/>
</dbReference>
<dbReference type="GO" id="GO:0003723">
    <property type="term" value="F:RNA binding"/>
    <property type="evidence" value="ECO:0007669"/>
    <property type="project" value="UniProtKB-KW"/>
</dbReference>
<feature type="compositionally biased region" description="Low complexity" evidence="2">
    <location>
        <begin position="132"/>
        <end position="161"/>
    </location>
</feature>
<feature type="region of interest" description="Disordered" evidence="2">
    <location>
        <begin position="132"/>
        <end position="174"/>
    </location>
</feature>
<keyword evidence="4" id="KW-1185">Reference proteome</keyword>
<dbReference type="Proteomes" id="UP000299102">
    <property type="component" value="Unassembled WGS sequence"/>
</dbReference>
<dbReference type="PANTHER" id="PTHR14398">
    <property type="entry name" value="RNA RECOGNITION RRM/RNP DOMAIN"/>
    <property type="match status" value="1"/>
</dbReference>
<dbReference type="EMBL" id="BGZK01000426">
    <property type="protein sequence ID" value="GBP42889.1"/>
    <property type="molecule type" value="Genomic_DNA"/>
</dbReference>
<proteinExistence type="predicted"/>
<reference evidence="3 4" key="1">
    <citation type="journal article" date="2019" name="Commun. Biol.">
        <title>The bagworm genome reveals a unique fibroin gene that provides high tensile strength.</title>
        <authorList>
            <person name="Kono N."/>
            <person name="Nakamura H."/>
            <person name="Ohtoshi R."/>
            <person name="Tomita M."/>
            <person name="Numata K."/>
            <person name="Arakawa K."/>
        </authorList>
    </citation>
    <scope>NUCLEOTIDE SEQUENCE [LARGE SCALE GENOMIC DNA]</scope>
</reference>
<comment type="caution">
    <text evidence="3">The sequence shown here is derived from an EMBL/GenBank/DDBJ whole genome shotgun (WGS) entry which is preliminary data.</text>
</comment>
<dbReference type="GO" id="GO:0005634">
    <property type="term" value="C:nucleus"/>
    <property type="evidence" value="ECO:0007669"/>
    <property type="project" value="TreeGrafter"/>
</dbReference>
<dbReference type="InterPro" id="IPR012677">
    <property type="entry name" value="Nucleotide-bd_a/b_plait_sf"/>
</dbReference>
<evidence type="ECO:0000313" key="3">
    <source>
        <dbReference type="EMBL" id="GBP42889.1"/>
    </source>
</evidence>